<dbReference type="GO" id="GO:0032991">
    <property type="term" value="C:protein-containing complex"/>
    <property type="evidence" value="ECO:0007669"/>
    <property type="project" value="UniProtKB-ARBA"/>
</dbReference>
<comment type="caution">
    <text evidence="3">The sequence shown here is derived from an EMBL/GenBank/DDBJ whole genome shotgun (WGS) entry which is preliminary data.</text>
</comment>
<name>A0A8J2T083_9STRA</name>
<keyword evidence="4" id="KW-1185">Reference proteome</keyword>
<dbReference type="PANTHER" id="PTHR14030">
    <property type="entry name" value="MITOTIC CHECKPOINT SERINE/THREONINE-PROTEIN KINASE BUB1"/>
    <property type="match status" value="1"/>
</dbReference>
<dbReference type="GO" id="GO:0007094">
    <property type="term" value="P:mitotic spindle assembly checkpoint signaling"/>
    <property type="evidence" value="ECO:0007669"/>
    <property type="project" value="InterPro"/>
</dbReference>
<accession>A0A8J2T083</accession>
<feature type="domain" description="BUB1 N-terminal" evidence="2">
    <location>
        <begin position="47"/>
        <end position="208"/>
    </location>
</feature>
<proteinExistence type="predicted"/>
<dbReference type="Proteomes" id="UP000789595">
    <property type="component" value="Unassembled WGS sequence"/>
</dbReference>
<protein>
    <recommendedName>
        <fullName evidence="2">BUB1 N-terminal domain-containing protein</fullName>
    </recommendedName>
</protein>
<dbReference type="EMBL" id="CAKKNE010000005">
    <property type="protein sequence ID" value="CAH0377726.1"/>
    <property type="molecule type" value="Genomic_DNA"/>
</dbReference>
<evidence type="ECO:0000313" key="3">
    <source>
        <dbReference type="EMBL" id="CAH0377726.1"/>
    </source>
</evidence>
<feature type="region of interest" description="Disordered" evidence="1">
    <location>
        <begin position="1"/>
        <end position="27"/>
    </location>
</feature>
<reference evidence="3" key="1">
    <citation type="submission" date="2021-11" db="EMBL/GenBank/DDBJ databases">
        <authorList>
            <consortium name="Genoscope - CEA"/>
            <person name="William W."/>
        </authorList>
    </citation>
    <scope>NUCLEOTIDE SEQUENCE</scope>
</reference>
<feature type="region of interest" description="Disordered" evidence="1">
    <location>
        <begin position="179"/>
        <end position="221"/>
    </location>
</feature>
<evidence type="ECO:0000256" key="1">
    <source>
        <dbReference type="SAM" id="MobiDB-lite"/>
    </source>
</evidence>
<feature type="compositionally biased region" description="Basic and acidic residues" evidence="1">
    <location>
        <begin position="13"/>
        <end position="27"/>
    </location>
</feature>
<dbReference type="GO" id="GO:0051754">
    <property type="term" value="P:meiotic sister chromatid cohesion, centromeric"/>
    <property type="evidence" value="ECO:0007669"/>
    <property type="project" value="TreeGrafter"/>
</dbReference>
<dbReference type="AlphaFoldDB" id="A0A8J2T083"/>
<dbReference type="Gene3D" id="1.25.40.430">
    <property type="match status" value="1"/>
</dbReference>
<dbReference type="SMART" id="SM00777">
    <property type="entry name" value="Mad3_BUB1_I"/>
    <property type="match status" value="1"/>
</dbReference>
<dbReference type="InterPro" id="IPR015661">
    <property type="entry name" value="Bub1/Mad3"/>
</dbReference>
<feature type="compositionally biased region" description="Low complexity" evidence="1">
    <location>
        <begin position="269"/>
        <end position="279"/>
    </location>
</feature>
<dbReference type="InterPro" id="IPR013212">
    <property type="entry name" value="Mad3/Bub1_I"/>
</dbReference>
<dbReference type="OrthoDB" id="248495at2759"/>
<evidence type="ECO:0000259" key="2">
    <source>
        <dbReference type="PROSITE" id="PS51489"/>
    </source>
</evidence>
<dbReference type="PANTHER" id="PTHR14030:SF4">
    <property type="entry name" value="BUB1 KINASE, ISOFORM A-RELATED"/>
    <property type="match status" value="1"/>
</dbReference>
<organism evidence="3 4">
    <name type="scientific">Pelagomonas calceolata</name>
    <dbReference type="NCBI Taxonomy" id="35677"/>
    <lineage>
        <taxon>Eukaryota</taxon>
        <taxon>Sar</taxon>
        <taxon>Stramenopiles</taxon>
        <taxon>Ochrophyta</taxon>
        <taxon>Pelagophyceae</taxon>
        <taxon>Pelagomonadales</taxon>
        <taxon>Pelagomonadaceae</taxon>
        <taxon>Pelagomonas</taxon>
    </lineage>
</organism>
<feature type="region of interest" description="Disordered" evidence="1">
    <location>
        <begin position="252"/>
        <end position="279"/>
    </location>
</feature>
<dbReference type="GO" id="GO:0004672">
    <property type="term" value="F:protein kinase activity"/>
    <property type="evidence" value="ECO:0007669"/>
    <property type="project" value="TreeGrafter"/>
</dbReference>
<feature type="compositionally biased region" description="Polar residues" evidence="1">
    <location>
        <begin position="207"/>
        <end position="221"/>
    </location>
</feature>
<gene>
    <name evidence="3" type="ORF">PECAL_5P22560</name>
</gene>
<sequence>MSALDTEAPAWETSKENAAPRKKGRDVAKLNRAFGAAPDDDAAIRHHEAALSTEGDDPLQAFTTYAAYLEQHRPTDALAAFELRERCCRAFRDDERYKNDARYVQMWLDYADNLQDPDDLFKFMKKKKVGLQSAAFWCAWALRSEERGHVKNAAELYKKGLEKGALPTEMLTAKQAAFEARAVDRERNPPPPRPRPRGLTAQRPSRAPTQQPQSTPAASGTTPALEIFVDEGLRPVTAPVDDWPDFGSLRERAKENTRGPTPWTEAALSAPKTSAPTLASAAPPAFDVFVDDDCVAAPAPAPDAPTTLRD</sequence>
<dbReference type="PROSITE" id="PS51489">
    <property type="entry name" value="BUB1_N"/>
    <property type="match status" value="1"/>
</dbReference>
<evidence type="ECO:0000313" key="4">
    <source>
        <dbReference type="Proteomes" id="UP000789595"/>
    </source>
</evidence>
<dbReference type="Pfam" id="PF08311">
    <property type="entry name" value="Mad3_BUB1_I"/>
    <property type="match status" value="1"/>
</dbReference>